<sequence>MLSKKVSTRVSFPVSMAKLNSSEIQEVNAKSKFEAVNDCPNFSYDCYAQAYKTREGLDQIAIGVSNEAANPEFPETEGFIFADVGIARKPNPQGVSEKKRVRNAKFQMLIIKGICFNPEGGFRESIAKRAEIRDLKSSVGEKLRGRESIIDAGTNGRGIGPRVCPKIRVFTKVEELHHARRKEGLAKRDAFASEGRAATFVIHKVGKSDFCPNTVVGAFNLPTELGKKGDVPFSGSEDAKTTESFRRETEIVTRGCRAVELEGEDRFGFHGVAVDKLGEELHATNKDEWGEGAALTNASRGDNLVSKASIEENRVLDRSDARINEIGEGGGKVELQKDRSNERPVEFVECLLKLARDIGTMIFGDEMRKEWFQTVDYDLSNDFIQRGAKAYGAKAFDFVGVGNLRDKANGCVIPTRKDRDRGEAVLDSKDDDWFEVIPAFLEEGGLEAVHSRGFRYVVNGASCKASDEVVSDMALDVRRVEKPFTNLEFNSIDAVRSSPVDDRSVKE</sequence>
<dbReference type="AlphaFoldDB" id="A0A834SRS2"/>
<dbReference type="Proteomes" id="UP000634136">
    <property type="component" value="Unassembled WGS sequence"/>
</dbReference>
<comment type="caution">
    <text evidence="1">The sequence shown here is derived from an EMBL/GenBank/DDBJ whole genome shotgun (WGS) entry which is preliminary data.</text>
</comment>
<reference evidence="1" key="1">
    <citation type="submission" date="2020-09" db="EMBL/GenBank/DDBJ databases">
        <title>Genome-Enabled Discovery of Anthraquinone Biosynthesis in Senna tora.</title>
        <authorList>
            <person name="Kang S.-H."/>
            <person name="Pandey R.P."/>
            <person name="Lee C.-M."/>
            <person name="Sim J.-S."/>
            <person name="Jeong J.-T."/>
            <person name="Choi B.-S."/>
            <person name="Jung M."/>
            <person name="Ginzburg D."/>
            <person name="Zhao K."/>
            <person name="Won S.Y."/>
            <person name="Oh T.-J."/>
            <person name="Yu Y."/>
            <person name="Kim N.-H."/>
            <person name="Lee O.R."/>
            <person name="Lee T.-H."/>
            <person name="Bashyal P."/>
            <person name="Kim T.-S."/>
            <person name="Lee W.-H."/>
            <person name="Kawkins C."/>
            <person name="Kim C.-K."/>
            <person name="Kim J.S."/>
            <person name="Ahn B.O."/>
            <person name="Rhee S.Y."/>
            <person name="Sohng J.K."/>
        </authorList>
    </citation>
    <scope>NUCLEOTIDE SEQUENCE</scope>
    <source>
        <tissue evidence="1">Leaf</tissue>
    </source>
</reference>
<name>A0A834SRS2_9FABA</name>
<organism evidence="1 2">
    <name type="scientific">Senna tora</name>
    <dbReference type="NCBI Taxonomy" id="362788"/>
    <lineage>
        <taxon>Eukaryota</taxon>
        <taxon>Viridiplantae</taxon>
        <taxon>Streptophyta</taxon>
        <taxon>Embryophyta</taxon>
        <taxon>Tracheophyta</taxon>
        <taxon>Spermatophyta</taxon>
        <taxon>Magnoliopsida</taxon>
        <taxon>eudicotyledons</taxon>
        <taxon>Gunneridae</taxon>
        <taxon>Pentapetalae</taxon>
        <taxon>rosids</taxon>
        <taxon>fabids</taxon>
        <taxon>Fabales</taxon>
        <taxon>Fabaceae</taxon>
        <taxon>Caesalpinioideae</taxon>
        <taxon>Cassia clade</taxon>
        <taxon>Senna</taxon>
    </lineage>
</organism>
<evidence type="ECO:0000313" key="2">
    <source>
        <dbReference type="Proteomes" id="UP000634136"/>
    </source>
</evidence>
<protein>
    <submittedName>
        <fullName evidence="1">LINE-1 retrotransposable element ORF2 protein</fullName>
    </submittedName>
</protein>
<accession>A0A834SRS2</accession>
<proteinExistence type="predicted"/>
<evidence type="ECO:0000313" key="1">
    <source>
        <dbReference type="EMBL" id="KAF7808704.1"/>
    </source>
</evidence>
<keyword evidence="2" id="KW-1185">Reference proteome</keyword>
<gene>
    <name evidence="1" type="ORF">G2W53_035447</name>
</gene>
<dbReference type="EMBL" id="JAAIUW010000011">
    <property type="protein sequence ID" value="KAF7808704.1"/>
    <property type="molecule type" value="Genomic_DNA"/>
</dbReference>